<comment type="caution">
    <text evidence="1">The sequence shown here is derived from an EMBL/GenBank/DDBJ whole genome shotgun (WGS) entry which is preliminary data.</text>
</comment>
<accession>A0A317SXL5</accession>
<keyword evidence="2" id="KW-1185">Reference proteome</keyword>
<gene>
    <name evidence="1" type="ORF">C7212DRAFT_360710</name>
</gene>
<evidence type="ECO:0000313" key="1">
    <source>
        <dbReference type="EMBL" id="PWW79243.1"/>
    </source>
</evidence>
<organism evidence="1 2">
    <name type="scientific">Tuber magnatum</name>
    <name type="common">white Piedmont truffle</name>
    <dbReference type="NCBI Taxonomy" id="42249"/>
    <lineage>
        <taxon>Eukaryota</taxon>
        <taxon>Fungi</taxon>
        <taxon>Dikarya</taxon>
        <taxon>Ascomycota</taxon>
        <taxon>Pezizomycotina</taxon>
        <taxon>Pezizomycetes</taxon>
        <taxon>Pezizales</taxon>
        <taxon>Tuberaceae</taxon>
        <taxon>Tuber</taxon>
    </lineage>
</organism>
<reference evidence="1 2" key="1">
    <citation type="submission" date="2018-03" db="EMBL/GenBank/DDBJ databases">
        <title>Genomes of Pezizomycetes fungi and the evolution of truffles.</title>
        <authorList>
            <person name="Murat C."/>
            <person name="Payen T."/>
            <person name="Noel B."/>
            <person name="Kuo A."/>
            <person name="Martin F.M."/>
        </authorList>
    </citation>
    <scope>NUCLEOTIDE SEQUENCE [LARGE SCALE GENOMIC DNA]</scope>
    <source>
        <strain evidence="1">091103-1</strain>
    </source>
</reference>
<evidence type="ECO:0000313" key="2">
    <source>
        <dbReference type="Proteomes" id="UP000246991"/>
    </source>
</evidence>
<sequence length="229" mass="25838">MQATAPQARNQFLAHKSAASYPKRHLYTGFACGIADPDWEYIDREYSNACHETGAALAYKFASEENPMQLRNDTGGMDDDEFNDEDEGVDVVYPYQRYMNKAAAVAPEEEMSDVPECEMSSSYEGSVIDDDVLDKMEPGINSGFGTGASYHCPVVFRPDSGDEVMEMEMGMQMDDISVDSSKKRKRWTDDDDNVQQQLQQLQYSTQTEFAGAPWDAFHQNNAKRVRVRT</sequence>
<name>A0A317SXL5_9PEZI</name>
<dbReference type="AlphaFoldDB" id="A0A317SXL5"/>
<dbReference type="Proteomes" id="UP000246991">
    <property type="component" value="Unassembled WGS sequence"/>
</dbReference>
<protein>
    <submittedName>
        <fullName evidence="1">Uncharacterized protein</fullName>
    </submittedName>
</protein>
<dbReference type="EMBL" id="PYWC01000009">
    <property type="protein sequence ID" value="PWW79243.1"/>
    <property type="molecule type" value="Genomic_DNA"/>
</dbReference>
<dbReference type="OrthoDB" id="5362005at2759"/>
<proteinExistence type="predicted"/>